<evidence type="ECO:0000313" key="2">
    <source>
        <dbReference type="Proteomes" id="UP000683360"/>
    </source>
</evidence>
<dbReference type="Proteomes" id="UP000683360">
    <property type="component" value="Unassembled WGS sequence"/>
</dbReference>
<dbReference type="EMBL" id="CAJPWZ010003105">
    <property type="protein sequence ID" value="CAG2252117.1"/>
    <property type="molecule type" value="Genomic_DNA"/>
</dbReference>
<organism evidence="1 2">
    <name type="scientific">Mytilus edulis</name>
    <name type="common">Blue mussel</name>
    <dbReference type="NCBI Taxonomy" id="6550"/>
    <lineage>
        <taxon>Eukaryota</taxon>
        <taxon>Metazoa</taxon>
        <taxon>Spiralia</taxon>
        <taxon>Lophotrochozoa</taxon>
        <taxon>Mollusca</taxon>
        <taxon>Bivalvia</taxon>
        <taxon>Autobranchia</taxon>
        <taxon>Pteriomorphia</taxon>
        <taxon>Mytilida</taxon>
        <taxon>Mytiloidea</taxon>
        <taxon>Mytilidae</taxon>
        <taxon>Mytilinae</taxon>
        <taxon>Mytilus</taxon>
    </lineage>
</organism>
<comment type="caution">
    <text evidence="1">The sequence shown here is derived from an EMBL/GenBank/DDBJ whole genome shotgun (WGS) entry which is preliminary data.</text>
</comment>
<protein>
    <submittedName>
        <fullName evidence="1">Uncharacterized protein</fullName>
    </submittedName>
</protein>
<proteinExistence type="predicted"/>
<name>A0A8S3V406_MYTED</name>
<sequence length="239" mass="27256">MAEPATRDASIALYQYLCQEIVGSEKSVKARRMMNNVRDYFDSNDNKSIITSGSFGEGLEMRGSDLDIMFVLKCIEVCEDKSVHLNPNKAYFTIEADATQPGYTQLRLRYEHYNKKSNILEICEEIGEPATQNESIALYQYLCNKIVGTEEHVKTIRMRNAVSDHLSSYDYMEMITSGSVGEGLEMRGSDIDLMRVMTFIEVCENTNVPINTDKTYFTMETVDAQSGFTQLRLIHINKR</sequence>
<gene>
    <name evidence="1" type="ORF">MEDL_63677</name>
</gene>
<reference evidence="1" key="1">
    <citation type="submission" date="2021-03" db="EMBL/GenBank/DDBJ databases">
        <authorList>
            <person name="Bekaert M."/>
        </authorList>
    </citation>
    <scope>NUCLEOTIDE SEQUENCE</scope>
</reference>
<dbReference type="AlphaFoldDB" id="A0A8S3V406"/>
<keyword evidence="2" id="KW-1185">Reference proteome</keyword>
<accession>A0A8S3V406</accession>
<evidence type="ECO:0000313" key="1">
    <source>
        <dbReference type="EMBL" id="CAG2252117.1"/>
    </source>
</evidence>
<dbReference type="OrthoDB" id="6151876at2759"/>